<evidence type="ECO:0000313" key="4">
    <source>
        <dbReference type="Proteomes" id="UP000016646"/>
    </source>
</evidence>
<evidence type="ECO:0000313" key="1">
    <source>
        <dbReference type="EMBL" id="ERF61862.1"/>
    </source>
</evidence>
<dbReference type="eggNOG" id="COG5005">
    <property type="taxonomic scope" value="Bacteria"/>
</dbReference>
<dbReference type="OrthoDB" id="307702at2"/>
<dbReference type="EMBL" id="AUZJ01000002">
    <property type="protein sequence ID" value="ERF61862.1"/>
    <property type="molecule type" value="Genomic_DNA"/>
</dbReference>
<dbReference type="PATRIC" id="fig|1125725.3.peg.115"/>
<accession>U1FCD8</accession>
<dbReference type="RefSeq" id="WP_021329126.1">
    <property type="nucleotide sequence ID" value="NZ_AUZJ01000002.1"/>
</dbReference>
<dbReference type="EMBL" id="AVQI01000067">
    <property type="protein sequence ID" value="ERK00458.1"/>
    <property type="molecule type" value="Genomic_DNA"/>
</dbReference>
<organism evidence="1 3">
    <name type="scientific">Treponema socranskii subsp. socranskii VPI DR56BR1116 = ATCC 35536</name>
    <dbReference type="NCBI Taxonomy" id="1125725"/>
    <lineage>
        <taxon>Bacteria</taxon>
        <taxon>Pseudomonadati</taxon>
        <taxon>Spirochaetota</taxon>
        <taxon>Spirochaetia</taxon>
        <taxon>Spirochaetales</taxon>
        <taxon>Treponemataceae</taxon>
        <taxon>Treponema</taxon>
    </lineage>
</organism>
<protein>
    <submittedName>
        <fullName evidence="1">Phage virion morphogenesis family protein</fullName>
    </submittedName>
</protein>
<dbReference type="AlphaFoldDB" id="U1FCD8"/>
<gene>
    <name evidence="2" type="ORF">HMPREF0860_1037</name>
    <name evidence="1" type="ORF">HMPREF1325_1859</name>
</gene>
<evidence type="ECO:0000313" key="2">
    <source>
        <dbReference type="EMBL" id="ERK00458.1"/>
    </source>
</evidence>
<dbReference type="Proteomes" id="UP000016646">
    <property type="component" value="Unassembled WGS sequence"/>
</dbReference>
<dbReference type="STRING" id="1125725.HMPREF1325_1859"/>
<keyword evidence="4" id="KW-1185">Reference proteome</keyword>
<proteinExistence type="predicted"/>
<sequence>MGVSCVSVNVKEIETLAKKLKGYALTPAQENSLLKSLGVEIETQISERIESTKRDPEGKTWAELAEKTRQYLLKHFPSARPPLWRTGELLDTIESQVSGAVLLTGATKEYADYLQEGTKRGMPARPFIGLSTQDISELANLIDVWLKEHIAV</sequence>
<dbReference type="Pfam" id="PF05069">
    <property type="entry name" value="Phage_tail_S"/>
    <property type="match status" value="1"/>
</dbReference>
<dbReference type="Proteomes" id="UP000016412">
    <property type="component" value="Unassembled WGS sequence"/>
</dbReference>
<evidence type="ECO:0000313" key="3">
    <source>
        <dbReference type="Proteomes" id="UP000016412"/>
    </source>
</evidence>
<dbReference type="InterPro" id="IPR006522">
    <property type="entry name" value="Phage_virion_morphogenesis"/>
</dbReference>
<name>U1FCD8_TRESO</name>
<comment type="caution">
    <text evidence="1">The sequence shown here is derived from an EMBL/GenBank/DDBJ whole genome shotgun (WGS) entry which is preliminary data.</text>
</comment>
<reference evidence="3 4" key="1">
    <citation type="submission" date="2013-08" db="EMBL/GenBank/DDBJ databases">
        <authorList>
            <person name="Durkin A.S."/>
            <person name="Haft D.R."/>
            <person name="McCorrison J."/>
            <person name="Torralba M."/>
            <person name="Gillis M."/>
            <person name="Haft D.H."/>
            <person name="Methe B."/>
            <person name="Sutton G."/>
            <person name="Nelson K.E."/>
        </authorList>
    </citation>
    <scope>NUCLEOTIDE SEQUENCE [LARGE SCALE GENOMIC DNA]</scope>
    <source>
        <strain evidence="2 4">ATCC 35536</strain>
        <strain evidence="1 3">VPI DR56BR1116</strain>
    </source>
</reference>